<evidence type="ECO:0000313" key="1">
    <source>
        <dbReference type="EMBL" id="KAB7200382.1"/>
    </source>
</evidence>
<dbReference type="EMBL" id="WDUB01000035">
    <property type="protein sequence ID" value="KAB7200382.1"/>
    <property type="molecule type" value="Genomic_DNA"/>
</dbReference>
<proteinExistence type="predicted"/>
<gene>
    <name evidence="1" type="ORF">GBC45_11395</name>
</gene>
<dbReference type="Proteomes" id="UP000476628">
    <property type="component" value="Unassembled WGS sequence"/>
</dbReference>
<reference evidence="1 2" key="1">
    <citation type="journal article" date="2019" name="Nat. Med.">
        <title>A library of human gut bacterial isolates paired with longitudinal multiomics data enables mechanistic microbiome research.</title>
        <authorList>
            <person name="Poyet M."/>
            <person name="Groussin M."/>
            <person name="Gibbons S.M."/>
            <person name="Avila-Pacheco J."/>
            <person name="Jiang X."/>
            <person name="Kearney S.M."/>
            <person name="Perrotta A.R."/>
            <person name="Berdy B."/>
            <person name="Zhao S."/>
            <person name="Lieberman T.D."/>
            <person name="Swanson P.K."/>
            <person name="Smith M."/>
            <person name="Roesemann S."/>
            <person name="Alexander J.E."/>
            <person name="Rich S.A."/>
            <person name="Livny J."/>
            <person name="Vlamakis H."/>
            <person name="Clish C."/>
            <person name="Bullock K."/>
            <person name="Deik A."/>
            <person name="Scott J."/>
            <person name="Pierce K.A."/>
            <person name="Xavier R.J."/>
            <person name="Alm E.J."/>
        </authorList>
    </citation>
    <scope>NUCLEOTIDE SEQUENCE [LARGE SCALE GENOMIC DNA]</scope>
    <source>
        <strain evidence="1 2">BIOML-A136</strain>
    </source>
</reference>
<dbReference type="Pfam" id="PF19484">
    <property type="entry name" value="DUF6020"/>
    <property type="match status" value="1"/>
</dbReference>
<protein>
    <submittedName>
        <fullName evidence="1">Uncharacterized protein</fullName>
    </submittedName>
</protein>
<dbReference type="InterPro" id="IPR046062">
    <property type="entry name" value="DUF6020"/>
</dbReference>
<dbReference type="AlphaFoldDB" id="A0A6L4U1C1"/>
<dbReference type="RefSeq" id="WP_131204198.1">
    <property type="nucleotide sequence ID" value="NZ_CAXUAF010000032.1"/>
</dbReference>
<accession>A0A6L4U1C1</accession>
<sequence>MEVMYHLIDSHPSLWRERSATTAELVGFLHNVNYEARNMNEVCMFSRSERNGVATRSVWPVQWLDWTKRRLGLMALSLVLGILAACGEMLRSQGDLVWSLVGLVHGLCYAAIAFMFVLLLELGMRWLSREDDAQATYRISFRHNFRGWGVLFLIIVLCWMPYVIALYPGVMWYDTSNQLLQWNHLPNLFTDGQLTDHHPIADTAIFGLFVQFGNLIGSGDLGIFLYTMIQTVVTASAMAYCLLYMRRIGASHRLCMAALAFVSLFPIFPMYSSPMVKDSLFLPIMVLFGVQCVEIVRSRGEVLRRTSFWGTLIGLALALSLTKKTGMYIAILVCLLLVAVTRRGLRRRLIVVVAAVAAVMMIMLPKVVFPLADVAPGGKQEMLSIPFQQSARLLRYYGDAILKEQRDAIERVLGEDVAQRYAVTSADAVKGYVWDSEKDRYLLPYAKAWLQGLAEHPLTYVEAFLGMESAWLALPNAGDEHVGDLLMPVYAQGTNHSFFEGHEQLGLTASDTTMASRVEHLIDWAERTPVGMMLFSRAIWTTWMTAFVVYECLRRRRHDGWLRLLGVTPLVVSYCFLWISPVSGSIESMRYMVPQVYIMPLAFAVLAVRSMGTATTQPAGIQAVDTKEVVAS</sequence>
<evidence type="ECO:0000313" key="2">
    <source>
        <dbReference type="Proteomes" id="UP000476628"/>
    </source>
</evidence>
<name>A0A6L4U1C1_BIFLN</name>
<comment type="caution">
    <text evidence="1">The sequence shown here is derived from an EMBL/GenBank/DDBJ whole genome shotgun (WGS) entry which is preliminary data.</text>
</comment>
<organism evidence="1 2">
    <name type="scientific">Bifidobacterium longum</name>
    <dbReference type="NCBI Taxonomy" id="216816"/>
    <lineage>
        <taxon>Bacteria</taxon>
        <taxon>Bacillati</taxon>
        <taxon>Actinomycetota</taxon>
        <taxon>Actinomycetes</taxon>
        <taxon>Bifidobacteriales</taxon>
        <taxon>Bifidobacteriaceae</taxon>
        <taxon>Bifidobacterium</taxon>
    </lineage>
</organism>